<evidence type="ECO:0000313" key="1">
    <source>
        <dbReference type="EMBL" id="KAF4374844.1"/>
    </source>
</evidence>
<comment type="caution">
    <text evidence="1">The sequence shown here is derived from an EMBL/GenBank/DDBJ whole genome shotgun (WGS) entry which is preliminary data.</text>
</comment>
<gene>
    <name evidence="1" type="ORF">G4B88_031047</name>
</gene>
<proteinExistence type="predicted"/>
<dbReference type="Proteomes" id="UP000583929">
    <property type="component" value="Unassembled WGS sequence"/>
</dbReference>
<accession>A0A7J6FVT1</accession>
<dbReference type="EMBL" id="JAATIQ010000166">
    <property type="protein sequence ID" value="KAF4374844.1"/>
    <property type="molecule type" value="Genomic_DNA"/>
</dbReference>
<organism evidence="1 2">
    <name type="scientific">Cannabis sativa</name>
    <name type="common">Hemp</name>
    <name type="synonym">Marijuana</name>
    <dbReference type="NCBI Taxonomy" id="3483"/>
    <lineage>
        <taxon>Eukaryota</taxon>
        <taxon>Viridiplantae</taxon>
        <taxon>Streptophyta</taxon>
        <taxon>Embryophyta</taxon>
        <taxon>Tracheophyta</taxon>
        <taxon>Spermatophyta</taxon>
        <taxon>Magnoliopsida</taxon>
        <taxon>eudicotyledons</taxon>
        <taxon>Gunneridae</taxon>
        <taxon>Pentapetalae</taxon>
        <taxon>rosids</taxon>
        <taxon>fabids</taxon>
        <taxon>Rosales</taxon>
        <taxon>Cannabaceae</taxon>
        <taxon>Cannabis</taxon>
    </lineage>
</organism>
<name>A0A7J6FVT1_CANSA</name>
<evidence type="ECO:0000313" key="2">
    <source>
        <dbReference type="Proteomes" id="UP000583929"/>
    </source>
</evidence>
<dbReference type="AlphaFoldDB" id="A0A7J6FVT1"/>
<protein>
    <submittedName>
        <fullName evidence="1">Uncharacterized protein</fullName>
    </submittedName>
</protein>
<keyword evidence="2" id="KW-1185">Reference proteome</keyword>
<sequence length="103" mass="11476">MWKILQQMQTFHDLIVSFDTICFIIEKYGKQGLSKSLAEPQRFSNVTKSSSSITPFSSRSATTGLVPNINTYKLLIPAVSKFDGHMPFPSLYAPIIKGMCRSG</sequence>
<reference evidence="1 2" key="1">
    <citation type="journal article" date="2020" name="bioRxiv">
        <title>Sequence and annotation of 42 cannabis genomes reveals extensive copy number variation in cannabinoid synthesis and pathogen resistance genes.</title>
        <authorList>
            <person name="Mckernan K.J."/>
            <person name="Helbert Y."/>
            <person name="Kane L.T."/>
            <person name="Ebling H."/>
            <person name="Zhang L."/>
            <person name="Liu B."/>
            <person name="Eaton Z."/>
            <person name="Mclaughlin S."/>
            <person name="Kingan S."/>
            <person name="Baybayan P."/>
            <person name="Concepcion G."/>
            <person name="Jordan M."/>
            <person name="Riva A."/>
            <person name="Barbazuk W."/>
            <person name="Harkins T."/>
        </authorList>
    </citation>
    <scope>NUCLEOTIDE SEQUENCE [LARGE SCALE GENOMIC DNA]</scope>
    <source>
        <strain evidence="2">cv. Jamaican Lion 4</strain>
        <tissue evidence="1">Leaf</tissue>
    </source>
</reference>